<evidence type="ECO:0000313" key="14">
    <source>
        <dbReference type="Proteomes" id="UP001165122"/>
    </source>
</evidence>
<keyword evidence="8" id="KW-0717">Septation</keyword>
<evidence type="ECO:0000256" key="4">
    <source>
        <dbReference type="ARBA" id="ARBA00022723"/>
    </source>
</evidence>
<feature type="domain" description="EngB-type G" evidence="12">
    <location>
        <begin position="149"/>
        <end position="323"/>
    </location>
</feature>
<dbReference type="PROSITE" id="PS51706">
    <property type="entry name" value="G_ENGB"/>
    <property type="match status" value="1"/>
</dbReference>
<evidence type="ECO:0000259" key="12">
    <source>
        <dbReference type="PROSITE" id="PS51706"/>
    </source>
</evidence>
<gene>
    <name evidence="13" type="ORF">TrLO_g2273</name>
</gene>
<comment type="caution">
    <text evidence="13">The sequence shown here is derived from an EMBL/GenBank/DDBJ whole genome shotgun (WGS) entry which is preliminary data.</text>
</comment>
<keyword evidence="7" id="KW-0342">GTP-binding</keyword>
<dbReference type="InterPro" id="IPR027417">
    <property type="entry name" value="P-loop_NTPase"/>
</dbReference>
<dbReference type="HAMAP" id="MF_00321">
    <property type="entry name" value="GTPase_EngB"/>
    <property type="match status" value="1"/>
</dbReference>
<evidence type="ECO:0000256" key="8">
    <source>
        <dbReference type="ARBA" id="ARBA00023210"/>
    </source>
</evidence>
<dbReference type="InterPro" id="IPR005225">
    <property type="entry name" value="Small_GTP-bd"/>
</dbReference>
<sequence>MFRSLLLLSLLCLSISFHIFPHFSHHLHPASSSSLFKLSSKNKPKSSPGGRNPKQSKRKADTRGGKKGNRNVKRVEKKEEKIMKTDVTKENTHQPPWAIASKKTSPTSSIPLNDQTLLSLSSWTPFNPFRTSTSLTFLGSLTSQLPKLRTPEIAFLGRSNVGKSSLLNALTSSNEARVGKTPGATASVNYYSLKSDKGKDLLTFVDLPGFGYAKLSKERKDDISKTAEKYLNESPALALGILLVDIRRDVSEQDRSVLAALYDMNVPLLIVATKSDKVKDPEYEKLKITQGLGLPEGQPLIVSSVGGEGLKDLWGVILEGCRELVDDVNGEGSSGRGEFGEEEEGEEVYDQGYDWLQSFNDDIVYEDDEKFVEIDPQVELNRVKQLNDPQNQRITLKSSLKKLKKMEKDDEVF</sequence>
<dbReference type="AlphaFoldDB" id="A0A9W7AFY8"/>
<dbReference type="NCBIfam" id="TIGR03598">
    <property type="entry name" value="GTPase_YsxC"/>
    <property type="match status" value="1"/>
</dbReference>
<dbReference type="Gene3D" id="3.40.50.300">
    <property type="entry name" value="P-loop containing nucleotide triphosphate hydrolases"/>
    <property type="match status" value="1"/>
</dbReference>
<evidence type="ECO:0000256" key="1">
    <source>
        <dbReference type="ARBA" id="ARBA00001946"/>
    </source>
</evidence>
<dbReference type="SUPFAM" id="SSF52540">
    <property type="entry name" value="P-loop containing nucleoside triphosphate hydrolases"/>
    <property type="match status" value="1"/>
</dbReference>
<dbReference type="EMBL" id="BRXW01000594">
    <property type="protein sequence ID" value="GMH68483.1"/>
    <property type="molecule type" value="Genomic_DNA"/>
</dbReference>
<keyword evidence="14" id="KW-1185">Reference proteome</keyword>
<organism evidence="13 14">
    <name type="scientific">Triparma laevis f. longispina</name>
    <dbReference type="NCBI Taxonomy" id="1714387"/>
    <lineage>
        <taxon>Eukaryota</taxon>
        <taxon>Sar</taxon>
        <taxon>Stramenopiles</taxon>
        <taxon>Ochrophyta</taxon>
        <taxon>Bolidophyceae</taxon>
        <taxon>Parmales</taxon>
        <taxon>Triparmaceae</taxon>
        <taxon>Triparma</taxon>
    </lineage>
</organism>
<reference evidence="14" key="1">
    <citation type="journal article" date="2023" name="Commun. Biol.">
        <title>Genome analysis of Parmales, the sister group of diatoms, reveals the evolutionary specialization of diatoms from phago-mixotrophs to photoautotrophs.</title>
        <authorList>
            <person name="Ban H."/>
            <person name="Sato S."/>
            <person name="Yoshikawa S."/>
            <person name="Yamada K."/>
            <person name="Nakamura Y."/>
            <person name="Ichinomiya M."/>
            <person name="Sato N."/>
            <person name="Blanc-Mathieu R."/>
            <person name="Endo H."/>
            <person name="Kuwata A."/>
            <person name="Ogata H."/>
        </authorList>
    </citation>
    <scope>NUCLEOTIDE SEQUENCE [LARGE SCALE GENOMIC DNA]</scope>
    <source>
        <strain evidence="14">NIES 3700</strain>
    </source>
</reference>
<evidence type="ECO:0000256" key="2">
    <source>
        <dbReference type="ARBA" id="ARBA00009638"/>
    </source>
</evidence>
<accession>A0A9W7AFY8</accession>
<dbReference type="GO" id="GO:0046872">
    <property type="term" value="F:metal ion binding"/>
    <property type="evidence" value="ECO:0007669"/>
    <property type="project" value="UniProtKB-KW"/>
</dbReference>
<dbReference type="NCBIfam" id="TIGR00231">
    <property type="entry name" value="small_GTP"/>
    <property type="match status" value="1"/>
</dbReference>
<dbReference type="Pfam" id="PF01926">
    <property type="entry name" value="MMR_HSR1"/>
    <property type="match status" value="1"/>
</dbReference>
<protein>
    <recommendedName>
        <fullName evidence="12">EngB-type G domain-containing protein</fullName>
    </recommendedName>
</protein>
<evidence type="ECO:0000256" key="6">
    <source>
        <dbReference type="ARBA" id="ARBA00022842"/>
    </source>
</evidence>
<feature type="compositionally biased region" description="Low complexity" evidence="10">
    <location>
        <begin position="35"/>
        <end position="48"/>
    </location>
</feature>
<feature type="compositionally biased region" description="Basic and acidic residues" evidence="10">
    <location>
        <begin position="73"/>
        <end position="92"/>
    </location>
</feature>
<evidence type="ECO:0000256" key="10">
    <source>
        <dbReference type="SAM" id="MobiDB-lite"/>
    </source>
</evidence>
<dbReference type="InterPro" id="IPR030393">
    <property type="entry name" value="G_ENGB_dom"/>
</dbReference>
<evidence type="ECO:0000256" key="9">
    <source>
        <dbReference type="ARBA" id="ARBA00023306"/>
    </source>
</evidence>
<feature type="region of interest" description="Disordered" evidence="10">
    <location>
        <begin position="35"/>
        <end position="107"/>
    </location>
</feature>
<name>A0A9W7AFY8_9STRA</name>
<feature type="chain" id="PRO_5040835680" description="EngB-type G domain-containing protein" evidence="11">
    <location>
        <begin position="17"/>
        <end position="413"/>
    </location>
</feature>
<dbReference type="OrthoDB" id="391988at2759"/>
<dbReference type="GO" id="GO:0051301">
    <property type="term" value="P:cell division"/>
    <property type="evidence" value="ECO:0007669"/>
    <property type="project" value="UniProtKB-KW"/>
</dbReference>
<comment type="cofactor">
    <cofactor evidence="1">
        <name>Mg(2+)</name>
        <dbReference type="ChEBI" id="CHEBI:18420"/>
    </cofactor>
</comment>
<evidence type="ECO:0000256" key="3">
    <source>
        <dbReference type="ARBA" id="ARBA00022618"/>
    </source>
</evidence>
<keyword evidence="5" id="KW-0547">Nucleotide-binding</keyword>
<feature type="signal peptide" evidence="11">
    <location>
        <begin position="1"/>
        <end position="16"/>
    </location>
</feature>
<keyword evidence="9" id="KW-0131">Cell cycle</keyword>
<keyword evidence="4" id="KW-0479">Metal-binding</keyword>
<keyword evidence="11" id="KW-0732">Signal</keyword>
<dbReference type="PANTHER" id="PTHR11649">
    <property type="entry name" value="MSS1/TRME-RELATED GTP-BINDING PROTEIN"/>
    <property type="match status" value="1"/>
</dbReference>
<evidence type="ECO:0000256" key="11">
    <source>
        <dbReference type="SAM" id="SignalP"/>
    </source>
</evidence>
<keyword evidence="3" id="KW-0132">Cell division</keyword>
<dbReference type="Proteomes" id="UP001165122">
    <property type="component" value="Unassembled WGS sequence"/>
</dbReference>
<comment type="similarity">
    <text evidence="2">Belongs to the TRAFAC class TrmE-Era-EngA-EngB-Septin-like GTPase superfamily. EngB GTPase family.</text>
</comment>
<keyword evidence="6" id="KW-0460">Magnesium</keyword>
<evidence type="ECO:0000256" key="7">
    <source>
        <dbReference type="ARBA" id="ARBA00023134"/>
    </source>
</evidence>
<dbReference type="PANTHER" id="PTHR11649:SF13">
    <property type="entry name" value="ENGB-TYPE G DOMAIN-CONTAINING PROTEIN"/>
    <property type="match status" value="1"/>
</dbReference>
<dbReference type="InterPro" id="IPR006073">
    <property type="entry name" value="GTP-bd"/>
</dbReference>
<dbReference type="GO" id="GO:0005525">
    <property type="term" value="F:GTP binding"/>
    <property type="evidence" value="ECO:0007669"/>
    <property type="project" value="UniProtKB-KW"/>
</dbReference>
<dbReference type="InterPro" id="IPR019987">
    <property type="entry name" value="GTP-bd_ribosome_bio_YsxC"/>
</dbReference>
<evidence type="ECO:0000256" key="5">
    <source>
        <dbReference type="ARBA" id="ARBA00022741"/>
    </source>
</evidence>
<proteinExistence type="inferred from homology"/>
<evidence type="ECO:0000313" key="13">
    <source>
        <dbReference type="EMBL" id="GMH68483.1"/>
    </source>
</evidence>
<dbReference type="CDD" id="cd01876">
    <property type="entry name" value="YihA_EngB"/>
    <property type="match status" value="1"/>
</dbReference>